<evidence type="ECO:0000313" key="2">
    <source>
        <dbReference type="Proteomes" id="UP001054889"/>
    </source>
</evidence>
<dbReference type="AlphaFoldDB" id="A0AAV5CYR8"/>
<sequence length="95" mass="9921">MRTRRRGRMAAAARACSRAWLGQPRAPAGAAWSGKLGGEVSGNECSPEEAIAVGGKQGTTSAAMAPRRKRLQFATSVRRLQSTTMAGLPGCYASV</sequence>
<dbReference type="EMBL" id="BQKI01000010">
    <property type="protein sequence ID" value="GJN03809.1"/>
    <property type="molecule type" value="Genomic_DNA"/>
</dbReference>
<comment type="caution">
    <text evidence="1">The sequence shown here is derived from an EMBL/GenBank/DDBJ whole genome shotgun (WGS) entry which is preliminary data.</text>
</comment>
<protein>
    <submittedName>
        <fullName evidence="1">Uncharacterized protein</fullName>
    </submittedName>
</protein>
<gene>
    <name evidence="1" type="primary">ga21289</name>
    <name evidence="1" type="ORF">PR202_ga21289</name>
</gene>
<accession>A0AAV5CYR8</accession>
<keyword evidence="2" id="KW-1185">Reference proteome</keyword>
<evidence type="ECO:0000313" key="1">
    <source>
        <dbReference type="EMBL" id="GJN03809.1"/>
    </source>
</evidence>
<proteinExistence type="predicted"/>
<organism evidence="1 2">
    <name type="scientific">Eleusine coracana subsp. coracana</name>
    <dbReference type="NCBI Taxonomy" id="191504"/>
    <lineage>
        <taxon>Eukaryota</taxon>
        <taxon>Viridiplantae</taxon>
        <taxon>Streptophyta</taxon>
        <taxon>Embryophyta</taxon>
        <taxon>Tracheophyta</taxon>
        <taxon>Spermatophyta</taxon>
        <taxon>Magnoliopsida</taxon>
        <taxon>Liliopsida</taxon>
        <taxon>Poales</taxon>
        <taxon>Poaceae</taxon>
        <taxon>PACMAD clade</taxon>
        <taxon>Chloridoideae</taxon>
        <taxon>Cynodonteae</taxon>
        <taxon>Eleusininae</taxon>
        <taxon>Eleusine</taxon>
    </lineage>
</organism>
<reference evidence="1" key="2">
    <citation type="submission" date="2021-12" db="EMBL/GenBank/DDBJ databases">
        <title>Resequencing data analysis of finger millet.</title>
        <authorList>
            <person name="Hatakeyama M."/>
            <person name="Aluri S."/>
            <person name="Balachadran M.T."/>
            <person name="Sivarajan S.R."/>
            <person name="Poveda L."/>
            <person name="Shimizu-Inatsugi R."/>
            <person name="Schlapbach R."/>
            <person name="Sreeman S.M."/>
            <person name="Shimizu K.K."/>
        </authorList>
    </citation>
    <scope>NUCLEOTIDE SEQUENCE</scope>
</reference>
<dbReference type="Proteomes" id="UP001054889">
    <property type="component" value="Unassembled WGS sequence"/>
</dbReference>
<name>A0AAV5CYR8_ELECO</name>
<reference evidence="1" key="1">
    <citation type="journal article" date="2018" name="DNA Res.">
        <title>Multiple hybrid de novo genome assembly of finger millet, an orphan allotetraploid crop.</title>
        <authorList>
            <person name="Hatakeyama M."/>
            <person name="Aluri S."/>
            <person name="Balachadran M.T."/>
            <person name="Sivarajan S.R."/>
            <person name="Patrignani A."/>
            <person name="Gruter S."/>
            <person name="Poveda L."/>
            <person name="Shimizu-Inatsugi R."/>
            <person name="Baeten J."/>
            <person name="Francoijs K.J."/>
            <person name="Nataraja K.N."/>
            <person name="Reddy Y.A.N."/>
            <person name="Phadnis S."/>
            <person name="Ravikumar R.L."/>
            <person name="Schlapbach R."/>
            <person name="Sreeman S.M."/>
            <person name="Shimizu K.K."/>
        </authorList>
    </citation>
    <scope>NUCLEOTIDE SEQUENCE</scope>
</reference>